<keyword evidence="1" id="KW-0472">Membrane</keyword>
<sequence length="118" mass="13776">MSGVIYETSSPLVFILFTVIFGGLAAYRSGQAAAWAWRPVWWPLIYALAISGAVRFLHFALFQETLLSIHYFCVDFATLVIFAVLGWRIARVRQMTRQYRWLYENNGTFAWRTRETQE</sequence>
<reference evidence="3 4" key="1">
    <citation type="submission" date="2024-01" db="EMBL/GenBank/DDBJ databases">
        <title>The diversity of rhizobia nodulating Mimosa spp. in eleven states of Brazil covering several biomes is determined by host plant, location, and edaphic factors.</title>
        <authorList>
            <person name="Rouws L."/>
            <person name="Barauna A."/>
            <person name="Beukes C."/>
            <person name="De Faria S.M."/>
            <person name="Gross E."/>
            <person name="Dos Reis Junior F.B."/>
            <person name="Simon M."/>
            <person name="Maluk M."/>
            <person name="Odee D.W."/>
            <person name="Kenicer G."/>
            <person name="Young J.P.W."/>
            <person name="Reis V.M."/>
            <person name="Zilli J."/>
            <person name="James E.K."/>
        </authorList>
    </citation>
    <scope>NUCLEOTIDE SEQUENCE [LARGE SCALE GENOMIC DNA]</scope>
    <source>
        <strain evidence="3 4">JPY164</strain>
    </source>
</reference>
<proteinExistence type="predicted"/>
<name>A0ABU9S796_9BURK</name>
<evidence type="ECO:0000313" key="3">
    <source>
        <dbReference type="EMBL" id="MEM5446784.1"/>
    </source>
</evidence>
<gene>
    <name evidence="3" type="ORF">VSR33_04680</name>
</gene>
<evidence type="ECO:0000259" key="2">
    <source>
        <dbReference type="Pfam" id="PF21741"/>
    </source>
</evidence>
<feature type="transmembrane region" description="Helical" evidence="1">
    <location>
        <begin position="68"/>
        <end position="90"/>
    </location>
</feature>
<keyword evidence="4" id="KW-1185">Reference proteome</keyword>
<keyword evidence="1" id="KW-0812">Transmembrane</keyword>
<dbReference type="Proteomes" id="UP001390669">
    <property type="component" value="Unassembled WGS sequence"/>
</dbReference>
<keyword evidence="1" id="KW-1133">Transmembrane helix</keyword>
<dbReference type="RefSeq" id="WP_406951496.1">
    <property type="nucleotide sequence ID" value="NZ_JAYMRW010000002.1"/>
</dbReference>
<evidence type="ECO:0000313" key="4">
    <source>
        <dbReference type="Proteomes" id="UP001390669"/>
    </source>
</evidence>
<comment type="caution">
    <text evidence="3">The sequence shown here is derived from an EMBL/GenBank/DDBJ whole genome shotgun (WGS) entry which is preliminary data.</text>
</comment>
<feature type="domain" description="DUF6867" evidence="2">
    <location>
        <begin position="10"/>
        <end position="114"/>
    </location>
</feature>
<evidence type="ECO:0000256" key="1">
    <source>
        <dbReference type="SAM" id="Phobius"/>
    </source>
</evidence>
<protein>
    <recommendedName>
        <fullName evidence="2">DUF6867 domain-containing protein</fullName>
    </recommendedName>
</protein>
<dbReference type="InterPro" id="IPR049201">
    <property type="entry name" value="DUF6867"/>
</dbReference>
<feature type="transmembrane region" description="Helical" evidence="1">
    <location>
        <begin position="40"/>
        <end position="62"/>
    </location>
</feature>
<organism evidence="3 4">
    <name type="scientific">Paraburkholderia guartelaensis</name>
    <dbReference type="NCBI Taxonomy" id="2546446"/>
    <lineage>
        <taxon>Bacteria</taxon>
        <taxon>Pseudomonadati</taxon>
        <taxon>Pseudomonadota</taxon>
        <taxon>Betaproteobacteria</taxon>
        <taxon>Burkholderiales</taxon>
        <taxon>Burkholderiaceae</taxon>
        <taxon>Paraburkholderia</taxon>
    </lineage>
</organism>
<dbReference type="EMBL" id="JAYMRW010000002">
    <property type="protein sequence ID" value="MEM5446784.1"/>
    <property type="molecule type" value="Genomic_DNA"/>
</dbReference>
<dbReference type="Pfam" id="PF21741">
    <property type="entry name" value="DUF6867"/>
    <property type="match status" value="1"/>
</dbReference>
<feature type="transmembrane region" description="Helical" evidence="1">
    <location>
        <begin position="12"/>
        <end position="28"/>
    </location>
</feature>
<accession>A0ABU9S796</accession>